<organism evidence="1 2">
    <name type="scientific">Pistacia atlantica</name>
    <dbReference type="NCBI Taxonomy" id="434234"/>
    <lineage>
        <taxon>Eukaryota</taxon>
        <taxon>Viridiplantae</taxon>
        <taxon>Streptophyta</taxon>
        <taxon>Embryophyta</taxon>
        <taxon>Tracheophyta</taxon>
        <taxon>Spermatophyta</taxon>
        <taxon>Magnoliopsida</taxon>
        <taxon>eudicotyledons</taxon>
        <taxon>Gunneridae</taxon>
        <taxon>Pentapetalae</taxon>
        <taxon>rosids</taxon>
        <taxon>malvids</taxon>
        <taxon>Sapindales</taxon>
        <taxon>Anacardiaceae</taxon>
        <taxon>Pistacia</taxon>
    </lineage>
</organism>
<evidence type="ECO:0000313" key="2">
    <source>
        <dbReference type="Proteomes" id="UP001164250"/>
    </source>
</evidence>
<keyword evidence="2" id="KW-1185">Reference proteome</keyword>
<reference evidence="2" key="1">
    <citation type="journal article" date="2023" name="G3 (Bethesda)">
        <title>Genome assembly and association tests identify interacting loci associated with vigor, precocity, and sex in interspecific pistachio rootstocks.</title>
        <authorList>
            <person name="Palmer W."/>
            <person name="Jacygrad E."/>
            <person name="Sagayaradj S."/>
            <person name="Cavanaugh K."/>
            <person name="Han R."/>
            <person name="Bertier L."/>
            <person name="Beede B."/>
            <person name="Kafkas S."/>
            <person name="Golino D."/>
            <person name="Preece J."/>
            <person name="Michelmore R."/>
        </authorList>
    </citation>
    <scope>NUCLEOTIDE SEQUENCE [LARGE SCALE GENOMIC DNA]</scope>
</reference>
<protein>
    <submittedName>
        <fullName evidence="1">Uncharacterized protein</fullName>
    </submittedName>
</protein>
<dbReference type="EMBL" id="CM047910">
    <property type="protein sequence ID" value="KAJ0075940.1"/>
    <property type="molecule type" value="Genomic_DNA"/>
</dbReference>
<name>A0ACC0ZUW1_9ROSI</name>
<evidence type="ECO:0000313" key="1">
    <source>
        <dbReference type="EMBL" id="KAJ0075940.1"/>
    </source>
</evidence>
<accession>A0ACC0ZUW1</accession>
<gene>
    <name evidence="1" type="ORF">Patl1_34961</name>
</gene>
<comment type="caution">
    <text evidence="1">The sequence shown here is derived from an EMBL/GenBank/DDBJ whole genome shotgun (WGS) entry which is preliminary data.</text>
</comment>
<dbReference type="Proteomes" id="UP001164250">
    <property type="component" value="Chromosome 15"/>
</dbReference>
<proteinExistence type="predicted"/>
<sequence length="140" mass="14833">MLMSTTVVVSRSHWSWSGDWSPASRGKGTFSYSPPKHSARSETTIVQPSSSLHSTTTDQRPASATIVHHRLPFSTSLLPQGHGGLGGLLAGGAAAAAAAYGGHRLSHGDYSGYGGQHYGGKFKRGKLGKFKHGGKFKKWK</sequence>